<sequence>RNPAKQTKTGAPIQNSWQGQRGYQVPPSASSITSSQSQQSPMFGNPALSQVTTSKQKRTMPSGTFSEFKRHRPDAFRKEEAYNLTPIGDYTLSAEQTAVLKMVVFDRKSLFFTGSAGTGKSVLLREIIAHLRRRLGDSVAVTASTGIAACNINGMTLHSFAGIGLGHDSVKKLVEKIQANKTALNRWRDTTVLIIDEISMIDGVLFDKIEMIAKAVKGTSRPFGGIQLILTGDFFQLPPVGKDKVAQYCFEGKSWNQAVDNNVVLTHVFRQKDEEFVGMLNEMRLNQMSTATIEKFRSLSRTPMYKDKSIEPTRLYSLRSQVDASNINRLHGLTGPLHRYTATNLGDQTKLKGCMAPEELELKLDAQVMLIKNLTSSLVNGSTGIVIGFTNEGKFTSENSIKSRMLDKDRPKSGLGRKEPMPFPTEVYPIVRFVTGEEVVIQPEKWEVEIPGKQCESVTSSRLLPVASRTQIPLMLAWALSIHKSQGQTLDRVFVDLGSVFEKGQAYVALSRATDINALQVLHFDPAKVSADHRVVEFYRQLRSI</sequence>
<feature type="non-terminal residue" evidence="17">
    <location>
        <position position="545"/>
    </location>
</feature>
<dbReference type="GO" id="GO:0005524">
    <property type="term" value="F:ATP binding"/>
    <property type="evidence" value="ECO:0007669"/>
    <property type="project" value="UniProtKB-KW"/>
</dbReference>
<evidence type="ECO:0000256" key="8">
    <source>
        <dbReference type="ARBA" id="ARBA00022840"/>
    </source>
</evidence>
<feature type="compositionally biased region" description="Polar residues" evidence="15">
    <location>
        <begin position="47"/>
        <end position="65"/>
    </location>
</feature>
<keyword evidence="11" id="KW-0233">DNA recombination</keyword>
<dbReference type="Proteomes" id="UP000654370">
    <property type="component" value="Unassembled WGS sequence"/>
</dbReference>
<dbReference type="PANTHER" id="PTHR47642:SF5">
    <property type="entry name" value="ATP-DEPENDENT DNA HELICASE"/>
    <property type="match status" value="1"/>
</dbReference>
<comment type="cofactor">
    <cofactor evidence="1">
        <name>Mg(2+)</name>
        <dbReference type="ChEBI" id="CHEBI:18420"/>
    </cofactor>
</comment>
<dbReference type="InterPro" id="IPR003593">
    <property type="entry name" value="AAA+_ATPase"/>
</dbReference>
<evidence type="ECO:0000259" key="16">
    <source>
        <dbReference type="SMART" id="SM00382"/>
    </source>
</evidence>
<evidence type="ECO:0000256" key="5">
    <source>
        <dbReference type="ARBA" id="ARBA00022763"/>
    </source>
</evidence>
<organism evidence="17 18">
    <name type="scientific">Mortierella isabellina</name>
    <name type="common">Filamentous fungus</name>
    <name type="synonym">Umbelopsis isabellina</name>
    <dbReference type="NCBI Taxonomy" id="91625"/>
    <lineage>
        <taxon>Eukaryota</taxon>
        <taxon>Fungi</taxon>
        <taxon>Fungi incertae sedis</taxon>
        <taxon>Mucoromycota</taxon>
        <taxon>Mucoromycotina</taxon>
        <taxon>Umbelopsidomycetes</taxon>
        <taxon>Umbelopsidales</taxon>
        <taxon>Umbelopsidaceae</taxon>
        <taxon>Umbelopsis</taxon>
    </lineage>
</organism>
<keyword evidence="5" id="KW-0227">DNA damage</keyword>
<dbReference type="EMBL" id="JAEPQZ010000003">
    <property type="protein sequence ID" value="KAG2183553.1"/>
    <property type="molecule type" value="Genomic_DNA"/>
</dbReference>
<dbReference type="OrthoDB" id="5578775at2759"/>
<keyword evidence="18" id="KW-1185">Reference proteome</keyword>
<dbReference type="AlphaFoldDB" id="A0A8H7Q1B8"/>
<protein>
    <recommendedName>
        <fullName evidence="16">AAA+ ATPase domain-containing protein</fullName>
    </recommendedName>
</protein>
<keyword evidence="8" id="KW-0067">ATP-binding</keyword>
<dbReference type="Pfam" id="PF05970">
    <property type="entry name" value="PIF1"/>
    <property type="match status" value="1"/>
</dbReference>
<evidence type="ECO:0000256" key="11">
    <source>
        <dbReference type="ARBA" id="ARBA00023172"/>
    </source>
</evidence>
<dbReference type="InterPro" id="IPR010285">
    <property type="entry name" value="DNA_helicase_pif1-like_DEAD"/>
</dbReference>
<dbReference type="InterPro" id="IPR049163">
    <property type="entry name" value="Pif1-like_2B_dom"/>
</dbReference>
<comment type="subcellular location">
    <subcellularLocation>
        <location evidence="2">Mitochondrion</location>
    </subcellularLocation>
    <subcellularLocation>
        <location evidence="3">Nucleus</location>
        <location evidence="3">Nucleolus</location>
    </subcellularLocation>
</comment>
<dbReference type="SUPFAM" id="SSF52540">
    <property type="entry name" value="P-loop containing nucleoside triphosphate hydrolases"/>
    <property type="match status" value="2"/>
</dbReference>
<dbReference type="GO" id="GO:0006281">
    <property type="term" value="P:DNA repair"/>
    <property type="evidence" value="ECO:0007669"/>
    <property type="project" value="UniProtKB-KW"/>
</dbReference>
<evidence type="ECO:0000256" key="4">
    <source>
        <dbReference type="ARBA" id="ARBA00022741"/>
    </source>
</evidence>
<dbReference type="InterPro" id="IPR048293">
    <property type="entry name" value="PIF1_RRM3_pfh1"/>
</dbReference>
<dbReference type="CDD" id="cd18037">
    <property type="entry name" value="DEXSc_Pif1_like"/>
    <property type="match status" value="1"/>
</dbReference>
<dbReference type="GO" id="GO:0005730">
    <property type="term" value="C:nucleolus"/>
    <property type="evidence" value="ECO:0007669"/>
    <property type="project" value="UniProtKB-SubCell"/>
</dbReference>
<keyword evidence="14" id="KW-0539">Nucleus</keyword>
<feature type="compositionally biased region" description="Polar residues" evidence="15">
    <location>
        <begin position="1"/>
        <end position="21"/>
    </location>
</feature>
<evidence type="ECO:0000256" key="10">
    <source>
        <dbReference type="ARBA" id="ARBA00023128"/>
    </source>
</evidence>
<dbReference type="GO" id="GO:0016787">
    <property type="term" value="F:hydrolase activity"/>
    <property type="evidence" value="ECO:0007669"/>
    <property type="project" value="UniProtKB-KW"/>
</dbReference>
<dbReference type="CDD" id="cd18809">
    <property type="entry name" value="SF1_C_RecD"/>
    <property type="match status" value="1"/>
</dbReference>
<dbReference type="PANTHER" id="PTHR47642">
    <property type="entry name" value="ATP-DEPENDENT DNA HELICASE"/>
    <property type="match status" value="1"/>
</dbReference>
<dbReference type="FunFam" id="3.40.50.300:FF:001226">
    <property type="entry name" value="ATP-dependent DNA helicase PIF1"/>
    <property type="match status" value="1"/>
</dbReference>
<dbReference type="InterPro" id="IPR051055">
    <property type="entry name" value="PIF1_helicase"/>
</dbReference>
<dbReference type="GO" id="GO:0003678">
    <property type="term" value="F:DNA helicase activity"/>
    <property type="evidence" value="ECO:0007669"/>
    <property type="project" value="InterPro"/>
</dbReference>
<evidence type="ECO:0000256" key="6">
    <source>
        <dbReference type="ARBA" id="ARBA00022801"/>
    </source>
</evidence>
<keyword evidence="4" id="KW-0547">Nucleotide-binding</keyword>
<dbReference type="SMART" id="SM00382">
    <property type="entry name" value="AAA"/>
    <property type="match status" value="1"/>
</dbReference>
<dbReference type="Pfam" id="PF21530">
    <property type="entry name" value="Pif1_2B_dom"/>
    <property type="match status" value="1"/>
</dbReference>
<evidence type="ECO:0000256" key="9">
    <source>
        <dbReference type="ARBA" id="ARBA00023125"/>
    </source>
</evidence>
<keyword evidence="7" id="KW-0347">Helicase</keyword>
<keyword evidence="10" id="KW-0496">Mitochondrion</keyword>
<evidence type="ECO:0000256" key="15">
    <source>
        <dbReference type="SAM" id="MobiDB-lite"/>
    </source>
</evidence>
<dbReference type="GO" id="GO:0003697">
    <property type="term" value="F:single-stranded DNA binding"/>
    <property type="evidence" value="ECO:0007669"/>
    <property type="project" value="UniProtKB-ARBA"/>
</dbReference>
<name>A0A8H7Q1B8_MORIS</name>
<dbReference type="Gene3D" id="3.40.50.300">
    <property type="entry name" value="P-loop containing nucleotide triphosphate hydrolases"/>
    <property type="match status" value="2"/>
</dbReference>
<dbReference type="HAMAP" id="MF_03176">
    <property type="entry name" value="PIF1"/>
    <property type="match status" value="1"/>
</dbReference>
<evidence type="ECO:0000256" key="2">
    <source>
        <dbReference type="ARBA" id="ARBA00004173"/>
    </source>
</evidence>
<evidence type="ECO:0000256" key="13">
    <source>
        <dbReference type="ARBA" id="ARBA00023235"/>
    </source>
</evidence>
<evidence type="ECO:0000256" key="7">
    <source>
        <dbReference type="ARBA" id="ARBA00022806"/>
    </source>
</evidence>
<comment type="caution">
    <text evidence="17">The sequence shown here is derived from an EMBL/GenBank/DDBJ whole genome shotgun (WGS) entry which is preliminary data.</text>
</comment>
<proteinExistence type="inferred from homology"/>
<dbReference type="GO" id="GO:0006310">
    <property type="term" value="P:DNA recombination"/>
    <property type="evidence" value="ECO:0007669"/>
    <property type="project" value="UniProtKB-KW"/>
</dbReference>
<evidence type="ECO:0000256" key="1">
    <source>
        <dbReference type="ARBA" id="ARBA00001946"/>
    </source>
</evidence>
<evidence type="ECO:0000313" key="17">
    <source>
        <dbReference type="EMBL" id="KAG2183553.1"/>
    </source>
</evidence>
<accession>A0A8H7Q1B8</accession>
<feature type="compositionally biased region" description="Low complexity" evidence="15">
    <location>
        <begin position="26"/>
        <end position="41"/>
    </location>
</feature>
<dbReference type="InterPro" id="IPR027417">
    <property type="entry name" value="P-loop_NTPase"/>
</dbReference>
<keyword evidence="6" id="KW-0378">Hydrolase</keyword>
<feature type="domain" description="AAA+ ATPase" evidence="16">
    <location>
        <begin position="106"/>
        <end position="260"/>
    </location>
</feature>
<dbReference type="GO" id="GO:0005739">
    <property type="term" value="C:mitochondrion"/>
    <property type="evidence" value="ECO:0007669"/>
    <property type="project" value="UniProtKB-SubCell"/>
</dbReference>
<reference evidence="17" key="1">
    <citation type="submission" date="2020-12" db="EMBL/GenBank/DDBJ databases">
        <title>Metabolic potential, ecology and presence of endohyphal bacteria is reflected in genomic diversity of Mucoromycotina.</title>
        <authorList>
            <person name="Muszewska A."/>
            <person name="Okrasinska A."/>
            <person name="Steczkiewicz K."/>
            <person name="Drgas O."/>
            <person name="Orlowska M."/>
            <person name="Perlinska-Lenart U."/>
            <person name="Aleksandrzak-Piekarczyk T."/>
            <person name="Szatraj K."/>
            <person name="Zielenkiewicz U."/>
            <person name="Pilsyk S."/>
            <person name="Malc E."/>
            <person name="Mieczkowski P."/>
            <person name="Kruszewska J.S."/>
            <person name="Biernat P."/>
            <person name="Pawlowska J."/>
        </authorList>
    </citation>
    <scope>NUCLEOTIDE SEQUENCE</scope>
    <source>
        <strain evidence="17">WA0000067209</strain>
    </source>
</reference>
<gene>
    <name evidence="17" type="ORF">INT43_006559</name>
</gene>
<evidence type="ECO:0000313" key="18">
    <source>
        <dbReference type="Proteomes" id="UP000654370"/>
    </source>
</evidence>
<feature type="region of interest" description="Disordered" evidence="15">
    <location>
        <begin position="1"/>
        <end position="67"/>
    </location>
</feature>
<keyword evidence="13" id="KW-0413">Isomerase</keyword>
<evidence type="ECO:0000256" key="14">
    <source>
        <dbReference type="ARBA" id="ARBA00023242"/>
    </source>
</evidence>
<dbReference type="GO" id="GO:0000723">
    <property type="term" value="P:telomere maintenance"/>
    <property type="evidence" value="ECO:0007669"/>
    <property type="project" value="InterPro"/>
</dbReference>
<evidence type="ECO:0000256" key="3">
    <source>
        <dbReference type="ARBA" id="ARBA00004604"/>
    </source>
</evidence>
<keyword evidence="12" id="KW-0234">DNA repair</keyword>
<evidence type="ECO:0000256" key="12">
    <source>
        <dbReference type="ARBA" id="ARBA00023204"/>
    </source>
</evidence>
<keyword evidence="9" id="KW-0238">DNA-binding</keyword>